<sequence>MNSIYIKVFVISLVGFLALFGGIFVAIDNTYGTEEVRETTEPVDVETSVAESEIPTTEPVEIDDRSELEKAAEVSSRINVIAFGLNDHLADTMMLVSLDPEIPRLDIISIPRDTYNHIEGHDGLGQKKMNAIYGMKDIGGVNGMKKYVSEFMGIPVDYYVRIDFKAVEAIVDTLGGYEVRVPYDMVYDDIYADPPLHIDIKAGKQVLSGSETVKFLRFRQNNDGTIKEGDIQRIPRQQQFVDYMIQKSLSFKLPSVINTIIGSRYVRTDLTLEDALAYALKAATLEKENIQFYTLEGEDTMMGGVSYWIHDPAKLEEKLFELYGLN</sequence>
<dbReference type="Gene3D" id="3.40.630.190">
    <property type="entry name" value="LCP protein"/>
    <property type="match status" value="1"/>
</dbReference>
<dbReference type="EMBL" id="JAFBDT010000009">
    <property type="protein sequence ID" value="MBM7561892.1"/>
    <property type="molecule type" value="Genomic_DNA"/>
</dbReference>
<feature type="domain" description="Cell envelope-related transcriptional attenuator" evidence="3">
    <location>
        <begin position="90"/>
        <end position="248"/>
    </location>
</feature>
<comment type="similarity">
    <text evidence="1">Belongs to the LytR/CpsA/Psr (LCP) family.</text>
</comment>
<dbReference type="PANTHER" id="PTHR33392:SF6">
    <property type="entry name" value="POLYISOPRENYL-TEICHOIC ACID--PEPTIDOGLYCAN TEICHOIC ACID TRANSFERASE TAGU"/>
    <property type="match status" value="1"/>
</dbReference>
<accession>A0ABS2MR59</accession>
<name>A0ABS2MR59_9FIRM</name>
<dbReference type="InterPro" id="IPR004474">
    <property type="entry name" value="LytR_CpsA_psr"/>
</dbReference>
<evidence type="ECO:0000259" key="3">
    <source>
        <dbReference type="Pfam" id="PF03816"/>
    </source>
</evidence>
<proteinExistence type="inferred from homology"/>
<organism evidence="4 5">
    <name type="scientific">Fusibacter tunisiensis</name>
    <dbReference type="NCBI Taxonomy" id="1008308"/>
    <lineage>
        <taxon>Bacteria</taxon>
        <taxon>Bacillati</taxon>
        <taxon>Bacillota</taxon>
        <taxon>Clostridia</taxon>
        <taxon>Eubacteriales</taxon>
        <taxon>Eubacteriales Family XII. Incertae Sedis</taxon>
        <taxon>Fusibacter</taxon>
    </lineage>
</organism>
<reference evidence="4 5" key="1">
    <citation type="submission" date="2021-01" db="EMBL/GenBank/DDBJ databases">
        <title>Genomic Encyclopedia of Type Strains, Phase IV (KMG-IV): sequencing the most valuable type-strain genomes for metagenomic binning, comparative biology and taxonomic classification.</title>
        <authorList>
            <person name="Goeker M."/>
        </authorList>
    </citation>
    <scope>NUCLEOTIDE SEQUENCE [LARGE SCALE GENOMIC DNA]</scope>
    <source>
        <strain evidence="4 5">DSM 24436</strain>
    </source>
</reference>
<dbReference type="NCBIfam" id="TIGR00350">
    <property type="entry name" value="lytR_cpsA_psr"/>
    <property type="match status" value="1"/>
</dbReference>
<feature type="transmembrane region" description="Helical" evidence="2">
    <location>
        <begin position="6"/>
        <end position="27"/>
    </location>
</feature>
<keyword evidence="5" id="KW-1185">Reference proteome</keyword>
<dbReference type="Proteomes" id="UP000767854">
    <property type="component" value="Unassembled WGS sequence"/>
</dbReference>
<protein>
    <submittedName>
        <fullName evidence="4">LCP family protein required for cell wall assembly</fullName>
    </submittedName>
</protein>
<dbReference type="PANTHER" id="PTHR33392">
    <property type="entry name" value="POLYISOPRENYL-TEICHOIC ACID--PEPTIDOGLYCAN TEICHOIC ACID TRANSFERASE TAGU"/>
    <property type="match status" value="1"/>
</dbReference>
<keyword evidence="2" id="KW-1133">Transmembrane helix</keyword>
<evidence type="ECO:0000313" key="5">
    <source>
        <dbReference type="Proteomes" id="UP000767854"/>
    </source>
</evidence>
<keyword evidence="2" id="KW-0472">Membrane</keyword>
<evidence type="ECO:0000313" key="4">
    <source>
        <dbReference type="EMBL" id="MBM7561892.1"/>
    </source>
</evidence>
<keyword evidence="2" id="KW-0812">Transmembrane</keyword>
<dbReference type="Pfam" id="PF03816">
    <property type="entry name" value="LytR_cpsA_psr"/>
    <property type="match status" value="1"/>
</dbReference>
<dbReference type="InterPro" id="IPR050922">
    <property type="entry name" value="LytR/CpsA/Psr_CW_biosynth"/>
</dbReference>
<evidence type="ECO:0000256" key="1">
    <source>
        <dbReference type="ARBA" id="ARBA00006068"/>
    </source>
</evidence>
<comment type="caution">
    <text evidence="4">The sequence shown here is derived from an EMBL/GenBank/DDBJ whole genome shotgun (WGS) entry which is preliminary data.</text>
</comment>
<evidence type="ECO:0000256" key="2">
    <source>
        <dbReference type="SAM" id="Phobius"/>
    </source>
</evidence>
<dbReference type="RefSeq" id="WP_204663830.1">
    <property type="nucleotide sequence ID" value="NZ_JAFBDT010000009.1"/>
</dbReference>
<gene>
    <name evidence="4" type="ORF">JOC49_001433</name>
</gene>